<dbReference type="CDD" id="cd16913">
    <property type="entry name" value="YkuD_like"/>
    <property type="match status" value="1"/>
</dbReference>
<dbReference type="Gene3D" id="2.40.440.10">
    <property type="entry name" value="L,D-transpeptidase catalytic domain-like"/>
    <property type="match status" value="1"/>
</dbReference>
<keyword evidence="3 7" id="KW-0133">Cell shape</keyword>
<dbReference type="PANTHER" id="PTHR30582">
    <property type="entry name" value="L,D-TRANSPEPTIDASE"/>
    <property type="match status" value="1"/>
</dbReference>
<dbReference type="InterPro" id="IPR038063">
    <property type="entry name" value="Transpep_catalytic_dom"/>
</dbReference>
<name>A0ABM5QPA6_9CORY</name>
<dbReference type="InterPro" id="IPR050979">
    <property type="entry name" value="LD-transpeptidase"/>
</dbReference>
<dbReference type="InterPro" id="IPR005490">
    <property type="entry name" value="LD_TPept_cat_dom"/>
</dbReference>
<dbReference type="Gene3D" id="2.60.40.3710">
    <property type="match status" value="1"/>
</dbReference>
<reference evidence="10 11" key="1">
    <citation type="submission" date="2014-07" db="EMBL/GenBank/DDBJ databases">
        <title>Complete genome sequence of Corynebacterium atypicum DSM 44849: identifiction of the mycolic acid biosynthesis genes.</title>
        <authorList>
            <person name="Tippelt A."/>
            <person name="Mollmann S."/>
            <person name="Albersmeier A."/>
            <person name="Jaenicke S."/>
            <person name="Ruckert C."/>
            <person name="Tauch A."/>
        </authorList>
    </citation>
    <scope>NUCLEOTIDE SEQUENCE [LARGE SCALE GENOMIC DNA]</scope>
    <source>
        <strain evidence="10 11">R2070</strain>
    </source>
</reference>
<evidence type="ECO:0000256" key="4">
    <source>
        <dbReference type="ARBA" id="ARBA00022984"/>
    </source>
</evidence>
<dbReference type="Pfam" id="PF03734">
    <property type="entry name" value="YkuD"/>
    <property type="match status" value="1"/>
</dbReference>
<feature type="signal peptide" evidence="8">
    <location>
        <begin position="1"/>
        <end position="23"/>
    </location>
</feature>
<keyword evidence="6 7" id="KW-0961">Cell wall biogenesis/degradation</keyword>
<dbReference type="Pfam" id="PF17964">
    <property type="entry name" value="Big_10"/>
    <property type="match status" value="1"/>
</dbReference>
<keyword evidence="8" id="KW-0732">Signal</keyword>
<comment type="pathway">
    <text evidence="1 7">Cell wall biogenesis; peptidoglycan biosynthesis.</text>
</comment>
<evidence type="ECO:0000313" key="11">
    <source>
        <dbReference type="Proteomes" id="UP000028504"/>
    </source>
</evidence>
<dbReference type="PROSITE" id="PS51257">
    <property type="entry name" value="PROKAR_LIPOPROTEIN"/>
    <property type="match status" value="1"/>
</dbReference>
<proteinExistence type="predicted"/>
<gene>
    <name evidence="10" type="ORF">CATYP_08365</name>
</gene>
<dbReference type="RefSeq" id="WP_084168365.1">
    <property type="nucleotide sequence ID" value="NZ_CP008944.1"/>
</dbReference>
<dbReference type="InterPro" id="IPR041280">
    <property type="entry name" value="Big_10"/>
</dbReference>
<feature type="domain" description="L,D-TPase catalytic" evidence="9">
    <location>
        <begin position="234"/>
        <end position="359"/>
    </location>
</feature>
<keyword evidence="2" id="KW-0808">Transferase</keyword>
<protein>
    <recommendedName>
        <fullName evidence="9">L,D-TPase catalytic domain-containing protein</fullName>
    </recommendedName>
</protein>
<organism evidence="10 11">
    <name type="scientific">Corynebacterium atypicum</name>
    <dbReference type="NCBI Taxonomy" id="191610"/>
    <lineage>
        <taxon>Bacteria</taxon>
        <taxon>Bacillati</taxon>
        <taxon>Actinomycetota</taxon>
        <taxon>Actinomycetes</taxon>
        <taxon>Mycobacteriales</taxon>
        <taxon>Corynebacteriaceae</taxon>
        <taxon>Corynebacterium</taxon>
    </lineage>
</organism>
<keyword evidence="5" id="KW-0012">Acyltransferase</keyword>
<evidence type="ECO:0000256" key="3">
    <source>
        <dbReference type="ARBA" id="ARBA00022960"/>
    </source>
</evidence>
<evidence type="ECO:0000313" key="10">
    <source>
        <dbReference type="EMBL" id="AIG64587.1"/>
    </source>
</evidence>
<dbReference type="Proteomes" id="UP000028504">
    <property type="component" value="Chromosome"/>
</dbReference>
<dbReference type="Gene3D" id="2.60.40.3780">
    <property type="match status" value="1"/>
</dbReference>
<evidence type="ECO:0000256" key="1">
    <source>
        <dbReference type="ARBA" id="ARBA00004752"/>
    </source>
</evidence>
<evidence type="ECO:0000256" key="5">
    <source>
        <dbReference type="ARBA" id="ARBA00023315"/>
    </source>
</evidence>
<sequence length="389" mass="41923">MKTHRARMLFGAVVAAVGLLATACTIGGTDSDSAAHAQEVAETAKPVVSVKDDATEVNPTEPVTVTTEGDGLAKVTMTNESSYEVKAKLSSDAKTWTSDEVLGYHRTYTVKAEEKNGNKTTVQFQTISPAATAEAWLSPIDGATVGVGQTVAVRFSTPISDRKAAEEALTITTEPKVEGAFFWLSDVEVRWRPENFWQPGTKVKVKGALYGVKLGEGLYGDSDVSTSFTIGDEVKTIVDDSTKQMTVYKNGEALRTIPVSLGRDGQYPTPNGYYMIGDAHPSLVMDSETFGLSHEAGGYRTTVQFATQMSYSGIYVHAAPWSVWAQGSQNTSHGCVNVTTEAAQWFQNTVKRGDIVEVRNTSGETLSGYDGLGDWNIPWDTWKAGNADQ</sequence>
<keyword evidence="4 7" id="KW-0573">Peptidoglycan synthesis</keyword>
<dbReference type="PROSITE" id="PS52029">
    <property type="entry name" value="LD_TPASE"/>
    <property type="match status" value="1"/>
</dbReference>
<evidence type="ECO:0000256" key="8">
    <source>
        <dbReference type="SAM" id="SignalP"/>
    </source>
</evidence>
<dbReference type="PANTHER" id="PTHR30582:SF2">
    <property type="entry name" value="L,D-TRANSPEPTIDASE YCIB-RELATED"/>
    <property type="match status" value="1"/>
</dbReference>
<evidence type="ECO:0000259" key="9">
    <source>
        <dbReference type="PROSITE" id="PS52029"/>
    </source>
</evidence>
<feature type="chain" id="PRO_5047240188" description="L,D-TPase catalytic domain-containing protein" evidence="8">
    <location>
        <begin position="24"/>
        <end position="389"/>
    </location>
</feature>
<evidence type="ECO:0000256" key="6">
    <source>
        <dbReference type="ARBA" id="ARBA00023316"/>
    </source>
</evidence>
<feature type="active site" description="Proton donor/acceptor" evidence="7">
    <location>
        <position position="317"/>
    </location>
</feature>
<evidence type="ECO:0000256" key="2">
    <source>
        <dbReference type="ARBA" id="ARBA00022679"/>
    </source>
</evidence>
<feature type="active site" description="Nucleophile" evidence="7">
    <location>
        <position position="335"/>
    </location>
</feature>
<dbReference type="EMBL" id="CP008944">
    <property type="protein sequence ID" value="AIG64587.1"/>
    <property type="molecule type" value="Genomic_DNA"/>
</dbReference>
<evidence type="ECO:0000256" key="7">
    <source>
        <dbReference type="PROSITE-ProRule" id="PRU01373"/>
    </source>
</evidence>
<keyword evidence="11" id="KW-1185">Reference proteome</keyword>
<dbReference type="CDD" id="cd13432">
    <property type="entry name" value="LDT_IgD_like_2"/>
    <property type="match status" value="1"/>
</dbReference>
<dbReference type="SUPFAM" id="SSF141523">
    <property type="entry name" value="L,D-transpeptidase catalytic domain-like"/>
    <property type="match status" value="1"/>
</dbReference>
<accession>A0ABM5QPA6</accession>